<evidence type="ECO:0000313" key="3">
    <source>
        <dbReference type="EMBL" id="RUQ81552.1"/>
    </source>
</evidence>
<gene>
    <name evidence="3" type="ORF">EKM59_10425</name>
</gene>
<accession>A0A433JGZ5</accession>
<dbReference type="PANTHER" id="PTHR44068">
    <property type="entry name" value="ZGC:194242"/>
    <property type="match status" value="1"/>
</dbReference>
<dbReference type="GO" id="GO:0008757">
    <property type="term" value="F:S-adenosylmethionine-dependent methyltransferase activity"/>
    <property type="evidence" value="ECO:0007669"/>
    <property type="project" value="InterPro"/>
</dbReference>
<sequence length="285" mass="32701">MTAAAMSQEEIDEKNSSFWNELCGTQLAKELGVVDSSKESLAKFDRFYLDYYPYLAKYLFLDEIKGKNVLEVGLGYGTVSQLLALHGANYHGLDIAENAAAMARHRLKQHQLAGDVRVGSMLDCPFPDNYFDYVISIGCFHHTGDLRACIRQTHRILKKGGKASIMVYNKFSLRQWMNWPKLTSRNLLLQFMGKEYHSSTEQQRKAYDASAADEGAPATDFFSVKEIKRIFNDYDFLCVTRENFDEGVCFNIGRFTIYRFDPRLHCLESKWVRNLGLDLYIQASK</sequence>
<dbReference type="PANTHER" id="PTHR44068:SF11">
    <property type="entry name" value="GERANYL DIPHOSPHATE 2-C-METHYLTRANSFERASE"/>
    <property type="match status" value="1"/>
</dbReference>
<evidence type="ECO:0000256" key="1">
    <source>
        <dbReference type="ARBA" id="ARBA00022679"/>
    </source>
</evidence>
<feature type="domain" description="Methyltransferase type 11" evidence="2">
    <location>
        <begin position="70"/>
        <end position="163"/>
    </location>
</feature>
<dbReference type="InterPro" id="IPR029063">
    <property type="entry name" value="SAM-dependent_MTases_sf"/>
</dbReference>
<proteinExistence type="predicted"/>
<evidence type="ECO:0000313" key="4">
    <source>
        <dbReference type="Proteomes" id="UP000288012"/>
    </source>
</evidence>
<dbReference type="RefSeq" id="WP_127111498.1">
    <property type="nucleotide sequence ID" value="NZ_RZGR01000039.1"/>
</dbReference>
<dbReference type="InterPro" id="IPR050447">
    <property type="entry name" value="Erg6_SMT_methyltransf"/>
</dbReference>
<dbReference type="Proteomes" id="UP000288012">
    <property type="component" value="Unassembled WGS sequence"/>
</dbReference>
<dbReference type="Pfam" id="PF08241">
    <property type="entry name" value="Methyltransf_11"/>
    <property type="match status" value="1"/>
</dbReference>
<dbReference type="InterPro" id="IPR013216">
    <property type="entry name" value="Methyltransf_11"/>
</dbReference>
<dbReference type="SUPFAM" id="SSF53335">
    <property type="entry name" value="S-adenosyl-L-methionine-dependent methyltransferases"/>
    <property type="match status" value="1"/>
</dbReference>
<dbReference type="Gene3D" id="3.40.50.150">
    <property type="entry name" value="Vaccinia Virus protein VP39"/>
    <property type="match status" value="1"/>
</dbReference>
<name>A0A433JGZ5_9GAMM</name>
<dbReference type="AlphaFoldDB" id="A0A433JGZ5"/>
<keyword evidence="4" id="KW-1185">Reference proteome</keyword>
<organism evidence="3 4">
    <name type="scientific">Legionella septentrionalis</name>
    <dbReference type="NCBI Taxonomy" id="2498109"/>
    <lineage>
        <taxon>Bacteria</taxon>
        <taxon>Pseudomonadati</taxon>
        <taxon>Pseudomonadota</taxon>
        <taxon>Gammaproteobacteria</taxon>
        <taxon>Legionellales</taxon>
        <taxon>Legionellaceae</taxon>
        <taxon>Legionella</taxon>
    </lineage>
</organism>
<evidence type="ECO:0000259" key="2">
    <source>
        <dbReference type="Pfam" id="PF08241"/>
    </source>
</evidence>
<keyword evidence="1 3" id="KW-0808">Transferase</keyword>
<dbReference type="CDD" id="cd02440">
    <property type="entry name" value="AdoMet_MTases"/>
    <property type="match status" value="1"/>
</dbReference>
<reference evidence="3 4" key="1">
    <citation type="submission" date="2018-12" db="EMBL/GenBank/DDBJ databases">
        <title>Legionella sp,whole genome shotgun sequence.</title>
        <authorList>
            <person name="Wu H."/>
        </authorList>
    </citation>
    <scope>NUCLEOTIDE SEQUENCE [LARGE SCALE GENOMIC DNA]</scope>
    <source>
        <strain evidence="4">km714</strain>
    </source>
</reference>
<protein>
    <submittedName>
        <fullName evidence="3">Class I SAM-dependent methyltransferase</fullName>
    </submittedName>
</protein>
<dbReference type="GO" id="GO:0032259">
    <property type="term" value="P:methylation"/>
    <property type="evidence" value="ECO:0007669"/>
    <property type="project" value="UniProtKB-KW"/>
</dbReference>
<dbReference type="EMBL" id="RZGR01000039">
    <property type="protein sequence ID" value="RUQ81552.1"/>
    <property type="molecule type" value="Genomic_DNA"/>
</dbReference>
<keyword evidence="3" id="KW-0489">Methyltransferase</keyword>
<comment type="caution">
    <text evidence="3">The sequence shown here is derived from an EMBL/GenBank/DDBJ whole genome shotgun (WGS) entry which is preliminary data.</text>
</comment>